<reference evidence="2" key="2">
    <citation type="journal article" date="2015" name="Data Brief">
        <title>Shoot transcriptome of the giant reed, Arundo donax.</title>
        <authorList>
            <person name="Barrero R.A."/>
            <person name="Guerrero F.D."/>
            <person name="Moolhuijzen P."/>
            <person name="Goolsby J.A."/>
            <person name="Tidwell J."/>
            <person name="Bellgard S.E."/>
            <person name="Bellgard M.I."/>
        </authorList>
    </citation>
    <scope>NUCLEOTIDE SEQUENCE</scope>
    <source>
        <tissue evidence="2">Shoot tissue taken approximately 20 cm above the soil surface</tissue>
    </source>
</reference>
<name>A0A0A9F353_ARUDO</name>
<sequence>MKTTLGFPINEIATLSLLFMPPLYFFTCLLPTLP</sequence>
<organism evidence="2">
    <name type="scientific">Arundo donax</name>
    <name type="common">Giant reed</name>
    <name type="synonym">Donax arundinaceus</name>
    <dbReference type="NCBI Taxonomy" id="35708"/>
    <lineage>
        <taxon>Eukaryota</taxon>
        <taxon>Viridiplantae</taxon>
        <taxon>Streptophyta</taxon>
        <taxon>Embryophyta</taxon>
        <taxon>Tracheophyta</taxon>
        <taxon>Spermatophyta</taxon>
        <taxon>Magnoliopsida</taxon>
        <taxon>Liliopsida</taxon>
        <taxon>Poales</taxon>
        <taxon>Poaceae</taxon>
        <taxon>PACMAD clade</taxon>
        <taxon>Arundinoideae</taxon>
        <taxon>Arundineae</taxon>
        <taxon>Arundo</taxon>
    </lineage>
</organism>
<keyword evidence="1" id="KW-0812">Transmembrane</keyword>
<evidence type="ECO:0000256" key="1">
    <source>
        <dbReference type="SAM" id="Phobius"/>
    </source>
</evidence>
<accession>A0A0A9F353</accession>
<dbReference type="AlphaFoldDB" id="A0A0A9F353"/>
<reference evidence="2" key="1">
    <citation type="submission" date="2014-09" db="EMBL/GenBank/DDBJ databases">
        <authorList>
            <person name="Magalhaes I.L.F."/>
            <person name="Oliveira U."/>
            <person name="Santos F.R."/>
            <person name="Vidigal T.H.D.A."/>
            <person name="Brescovit A.D."/>
            <person name="Santos A.J."/>
        </authorList>
    </citation>
    <scope>NUCLEOTIDE SEQUENCE</scope>
    <source>
        <tissue evidence="2">Shoot tissue taken approximately 20 cm above the soil surface</tissue>
    </source>
</reference>
<keyword evidence="1" id="KW-0472">Membrane</keyword>
<keyword evidence="1" id="KW-1133">Transmembrane helix</keyword>
<feature type="transmembrane region" description="Helical" evidence="1">
    <location>
        <begin position="12"/>
        <end position="33"/>
    </location>
</feature>
<protein>
    <submittedName>
        <fullName evidence="2">Uncharacterized protein</fullName>
    </submittedName>
</protein>
<proteinExistence type="predicted"/>
<evidence type="ECO:0000313" key="2">
    <source>
        <dbReference type="EMBL" id="JAE05604.1"/>
    </source>
</evidence>
<dbReference type="EMBL" id="GBRH01192292">
    <property type="protein sequence ID" value="JAE05604.1"/>
    <property type="molecule type" value="Transcribed_RNA"/>
</dbReference>